<name>A0A830GV17_9CREN</name>
<keyword evidence="3" id="KW-1185">Reference proteome</keyword>
<keyword evidence="1" id="KW-0812">Transmembrane</keyword>
<evidence type="ECO:0000313" key="2">
    <source>
        <dbReference type="EMBL" id="GGP20096.1"/>
    </source>
</evidence>
<feature type="transmembrane region" description="Helical" evidence="1">
    <location>
        <begin position="71"/>
        <end position="92"/>
    </location>
</feature>
<reference evidence="2" key="1">
    <citation type="journal article" date="2014" name="Int. J. Syst. Evol. Microbiol.">
        <title>Complete genome sequence of Corynebacterium casei LMG S-19264T (=DSM 44701T), isolated from a smear-ripened cheese.</title>
        <authorList>
            <consortium name="US DOE Joint Genome Institute (JGI-PGF)"/>
            <person name="Walter F."/>
            <person name="Albersmeier A."/>
            <person name="Kalinowski J."/>
            <person name="Ruckert C."/>
        </authorList>
    </citation>
    <scope>NUCLEOTIDE SEQUENCE</scope>
    <source>
        <strain evidence="2">JCM 10088</strain>
    </source>
</reference>
<proteinExistence type="predicted"/>
<keyword evidence="1" id="KW-1133">Transmembrane helix</keyword>
<evidence type="ECO:0000313" key="3">
    <source>
        <dbReference type="Proteomes" id="UP000610960"/>
    </source>
</evidence>
<accession>A0A830GV17</accession>
<comment type="caution">
    <text evidence="2">The sequence shown here is derived from an EMBL/GenBank/DDBJ whole genome shotgun (WGS) entry which is preliminary data.</text>
</comment>
<dbReference type="EMBL" id="BMNL01000002">
    <property type="protein sequence ID" value="GGP20096.1"/>
    <property type="molecule type" value="Genomic_DNA"/>
</dbReference>
<feature type="transmembrane region" description="Helical" evidence="1">
    <location>
        <begin position="104"/>
        <end position="127"/>
    </location>
</feature>
<dbReference type="Proteomes" id="UP000610960">
    <property type="component" value="Unassembled WGS sequence"/>
</dbReference>
<sequence>MSMDMDSVIGTTLRIGVIISIVLISAGVAIMLARGEGLGYSINEISSMRSPVNSSVIPVLSAVGHAASLDGLSLIVLGLVVLIATPVLRVLLGIASFVMEKDWLYAVITIIVFIDLMIAIFIIPALLK</sequence>
<organism evidence="2 3">
    <name type="scientific">Thermocladium modestius</name>
    <dbReference type="NCBI Taxonomy" id="62609"/>
    <lineage>
        <taxon>Archaea</taxon>
        <taxon>Thermoproteota</taxon>
        <taxon>Thermoprotei</taxon>
        <taxon>Thermoproteales</taxon>
        <taxon>Thermoproteaceae</taxon>
        <taxon>Thermocladium</taxon>
    </lineage>
</organism>
<keyword evidence="1" id="KW-0472">Membrane</keyword>
<dbReference type="AlphaFoldDB" id="A0A830GV17"/>
<feature type="transmembrane region" description="Helical" evidence="1">
    <location>
        <begin position="12"/>
        <end position="33"/>
    </location>
</feature>
<protein>
    <submittedName>
        <fullName evidence="2">Membrane protein</fullName>
    </submittedName>
</protein>
<gene>
    <name evidence="2" type="ORF">GCM10007981_06790</name>
</gene>
<dbReference type="Pfam" id="PF07843">
    <property type="entry name" value="DUF1634"/>
    <property type="match status" value="1"/>
</dbReference>
<evidence type="ECO:0000256" key="1">
    <source>
        <dbReference type="SAM" id="Phobius"/>
    </source>
</evidence>
<reference evidence="2" key="2">
    <citation type="submission" date="2020-09" db="EMBL/GenBank/DDBJ databases">
        <authorList>
            <person name="Sun Q."/>
            <person name="Ohkuma M."/>
        </authorList>
    </citation>
    <scope>NUCLEOTIDE SEQUENCE</scope>
    <source>
        <strain evidence="2">JCM 10088</strain>
    </source>
</reference>
<dbReference type="InterPro" id="IPR012861">
    <property type="entry name" value="DUF1634"/>
</dbReference>